<evidence type="ECO:0000256" key="1">
    <source>
        <dbReference type="ARBA" id="ARBA00004141"/>
    </source>
</evidence>
<accession>A0ABP0LW82</accession>
<dbReference type="Pfam" id="PF01529">
    <property type="entry name" value="DHHC"/>
    <property type="match status" value="1"/>
</dbReference>
<feature type="non-terminal residue" evidence="10">
    <location>
        <position position="1"/>
    </location>
</feature>
<keyword evidence="6 7" id="KW-0012">Acyltransferase</keyword>
<proteinExistence type="inferred from homology"/>
<dbReference type="EC" id="2.3.1.225" evidence="7"/>
<comment type="caution">
    <text evidence="10">The sequence shown here is derived from an EMBL/GenBank/DDBJ whole genome shotgun (WGS) entry which is preliminary data.</text>
</comment>
<dbReference type="InterPro" id="IPR001594">
    <property type="entry name" value="Palmitoyltrfase_DHHC"/>
</dbReference>
<feature type="region of interest" description="Disordered" evidence="8">
    <location>
        <begin position="289"/>
        <end position="308"/>
    </location>
</feature>
<feature type="region of interest" description="Disordered" evidence="8">
    <location>
        <begin position="313"/>
        <end position="346"/>
    </location>
</feature>
<evidence type="ECO:0000259" key="9">
    <source>
        <dbReference type="Pfam" id="PF01529"/>
    </source>
</evidence>
<dbReference type="InterPro" id="IPR039859">
    <property type="entry name" value="PFA4/ZDH16/20/ERF2-like"/>
</dbReference>
<evidence type="ECO:0000256" key="7">
    <source>
        <dbReference type="RuleBase" id="RU079119"/>
    </source>
</evidence>
<keyword evidence="2 7" id="KW-0808">Transferase</keyword>
<dbReference type="EMBL" id="CAXAMM010018474">
    <property type="protein sequence ID" value="CAK9043501.1"/>
    <property type="molecule type" value="Genomic_DNA"/>
</dbReference>
<organism evidence="10 11">
    <name type="scientific">Durusdinium trenchii</name>
    <dbReference type="NCBI Taxonomy" id="1381693"/>
    <lineage>
        <taxon>Eukaryota</taxon>
        <taxon>Sar</taxon>
        <taxon>Alveolata</taxon>
        <taxon>Dinophyceae</taxon>
        <taxon>Suessiales</taxon>
        <taxon>Symbiodiniaceae</taxon>
        <taxon>Durusdinium</taxon>
    </lineage>
</organism>
<feature type="transmembrane region" description="Helical" evidence="7">
    <location>
        <begin position="139"/>
        <end position="158"/>
    </location>
</feature>
<evidence type="ECO:0000256" key="6">
    <source>
        <dbReference type="ARBA" id="ARBA00023315"/>
    </source>
</evidence>
<comment type="catalytic activity">
    <reaction evidence="7">
        <text>L-cysteinyl-[protein] + hexadecanoyl-CoA = S-hexadecanoyl-L-cysteinyl-[protein] + CoA</text>
        <dbReference type="Rhea" id="RHEA:36683"/>
        <dbReference type="Rhea" id="RHEA-COMP:10131"/>
        <dbReference type="Rhea" id="RHEA-COMP:11032"/>
        <dbReference type="ChEBI" id="CHEBI:29950"/>
        <dbReference type="ChEBI" id="CHEBI:57287"/>
        <dbReference type="ChEBI" id="CHEBI:57379"/>
        <dbReference type="ChEBI" id="CHEBI:74151"/>
        <dbReference type="EC" id="2.3.1.225"/>
    </reaction>
</comment>
<evidence type="ECO:0000256" key="4">
    <source>
        <dbReference type="ARBA" id="ARBA00022989"/>
    </source>
</evidence>
<evidence type="ECO:0000256" key="3">
    <source>
        <dbReference type="ARBA" id="ARBA00022692"/>
    </source>
</evidence>
<keyword evidence="4 7" id="KW-1133">Transmembrane helix</keyword>
<keyword evidence="5 7" id="KW-0472">Membrane</keyword>
<dbReference type="Proteomes" id="UP001642464">
    <property type="component" value="Unassembled WGS sequence"/>
</dbReference>
<reference evidence="10 11" key="1">
    <citation type="submission" date="2024-02" db="EMBL/GenBank/DDBJ databases">
        <authorList>
            <person name="Chen Y."/>
            <person name="Shah S."/>
            <person name="Dougan E. K."/>
            <person name="Thang M."/>
            <person name="Chan C."/>
        </authorList>
    </citation>
    <scope>NUCLEOTIDE SEQUENCE [LARGE SCALE GENOMIC DNA]</scope>
</reference>
<evidence type="ECO:0000313" key="11">
    <source>
        <dbReference type="Proteomes" id="UP001642464"/>
    </source>
</evidence>
<dbReference type="PROSITE" id="PS50216">
    <property type="entry name" value="DHHC"/>
    <property type="match status" value="1"/>
</dbReference>
<keyword evidence="3 7" id="KW-0812">Transmembrane</keyword>
<dbReference type="GO" id="GO:0016746">
    <property type="term" value="F:acyltransferase activity"/>
    <property type="evidence" value="ECO:0007669"/>
    <property type="project" value="UniProtKB-KW"/>
</dbReference>
<evidence type="ECO:0000256" key="8">
    <source>
        <dbReference type="SAM" id="MobiDB-lite"/>
    </source>
</evidence>
<sequence>AIIPPLADSETRFPVNQYYNNSDVVGLVVVNLLFMMTMISFLRASFQKPGSVPSCYPFDPDVPASFGSDEMDKALQERGLHGVRGIERKRDGRARFCRMCGKYKPDRAHHSSNMGKCILEMDHYCPWIRNCVGYLNKKYFFLLITYGAATLIGYVAVLGPHFAYSAEHMQDALDFFVVFSWILALLMGCVVTCFVCFHVWLMLHAFTTIEFCEKRRADDSKRSQGLKIRELYKRSPYDLGAYRNICHVLGPFYLWLLPTRAGMPDDLAAGCIFDINPEHPLYQTTFGSADTAREGGGPASKVASDFGDARTSLLAPEHDLRLPEEVEQSRGISDSSDDSPPASKKG</sequence>
<feature type="compositionally biased region" description="Basic and acidic residues" evidence="8">
    <location>
        <begin position="316"/>
        <end position="328"/>
    </location>
</feature>
<feature type="transmembrane region" description="Helical" evidence="7">
    <location>
        <begin position="178"/>
        <end position="206"/>
    </location>
</feature>
<comment type="domain">
    <text evidence="7">The DHHC domain is required for palmitoyltransferase activity.</text>
</comment>
<evidence type="ECO:0000313" key="10">
    <source>
        <dbReference type="EMBL" id="CAK9043501.1"/>
    </source>
</evidence>
<keyword evidence="11" id="KW-1185">Reference proteome</keyword>
<evidence type="ECO:0000256" key="2">
    <source>
        <dbReference type="ARBA" id="ARBA00022679"/>
    </source>
</evidence>
<comment type="similarity">
    <text evidence="7">Belongs to the DHHC palmitoyltransferase family.</text>
</comment>
<feature type="transmembrane region" description="Helical" evidence="7">
    <location>
        <begin position="24"/>
        <end position="42"/>
    </location>
</feature>
<name>A0ABP0LW82_9DINO</name>
<dbReference type="PANTHER" id="PTHR12246">
    <property type="entry name" value="PALMITOYLTRANSFERASE ZDHHC16"/>
    <property type="match status" value="1"/>
</dbReference>
<gene>
    <name evidence="10" type="ORF">SCF082_LOCUS24846</name>
</gene>
<feature type="domain" description="Palmitoyltransferase DHHC" evidence="9">
    <location>
        <begin position="93"/>
        <end position="214"/>
    </location>
</feature>
<protein>
    <recommendedName>
        <fullName evidence="7">Palmitoyltransferase</fullName>
        <ecNumber evidence="7">2.3.1.225</ecNumber>
    </recommendedName>
</protein>
<comment type="subcellular location">
    <subcellularLocation>
        <location evidence="1">Membrane</location>
        <topology evidence="1">Multi-pass membrane protein</topology>
    </subcellularLocation>
</comment>
<evidence type="ECO:0000256" key="5">
    <source>
        <dbReference type="ARBA" id="ARBA00023136"/>
    </source>
</evidence>